<keyword evidence="1" id="KW-1133">Transmembrane helix</keyword>
<protein>
    <submittedName>
        <fullName evidence="2">Uncharacterized protein</fullName>
    </submittedName>
</protein>
<accession>A4U2Q1</accession>
<evidence type="ECO:0000313" key="2">
    <source>
        <dbReference type="EMBL" id="CAM77158.1"/>
    </source>
</evidence>
<name>A4U2Q1_9PROT</name>
<gene>
    <name evidence="2" type="ORF">MGR_1869</name>
</gene>
<sequence length="34" mass="3725">MVLDNEAIIALGFLVSVLVVTGGLLYFVLTKMKR</sequence>
<feature type="transmembrane region" description="Helical" evidence="1">
    <location>
        <begin position="6"/>
        <end position="29"/>
    </location>
</feature>
<proteinExistence type="predicted"/>
<dbReference type="AlphaFoldDB" id="A4U2Q1"/>
<evidence type="ECO:0000256" key="1">
    <source>
        <dbReference type="SAM" id="Phobius"/>
    </source>
</evidence>
<dbReference type="EMBL" id="CU459003">
    <property type="protein sequence ID" value="CAM77158.1"/>
    <property type="molecule type" value="Genomic_DNA"/>
</dbReference>
<reference evidence="2" key="1">
    <citation type="journal article" date="2007" name="J. Bacteriol.">
        <title>Comparative genome analysis of four magnetotactic bacteria reveals a complex set of group-specific genes implicated in magnetosome biomineralization and function.</title>
        <authorList>
            <person name="Richter M."/>
            <person name="Kube M."/>
            <person name="Bazylinski D.A."/>
            <person name="Lombardot T."/>
            <person name="Gloeckner F.O."/>
            <person name="Reinhardt R."/>
            <person name="Schueler D."/>
        </authorList>
    </citation>
    <scope>NUCLEOTIDE SEQUENCE</scope>
    <source>
        <strain evidence="2">MSR-1</strain>
    </source>
</reference>
<organism evidence="2">
    <name type="scientific">Magnetospirillum gryphiswaldense</name>
    <dbReference type="NCBI Taxonomy" id="55518"/>
    <lineage>
        <taxon>Bacteria</taxon>
        <taxon>Pseudomonadati</taxon>
        <taxon>Pseudomonadota</taxon>
        <taxon>Alphaproteobacteria</taxon>
        <taxon>Rhodospirillales</taxon>
        <taxon>Rhodospirillaceae</taxon>
        <taxon>Magnetospirillum</taxon>
    </lineage>
</organism>
<keyword evidence="1" id="KW-0472">Membrane</keyword>
<keyword evidence="1" id="KW-0812">Transmembrane</keyword>